<feature type="compositionally biased region" description="Low complexity" evidence="1">
    <location>
        <begin position="65"/>
        <end position="83"/>
    </location>
</feature>
<sequence length="1013" mass="109199">MFAPQQQELCFLSAREKMQIAKIALIEAEMEEAEAKKMRKSQSRKKSYALSLDGSDMDSELAFASSSTHSRSSSSRSVPTSKSILRRPISTSTQPQSPASSSVSSLALPVPSAPLPPAPTSNPPNTDFGPSISPGTYASGSGGSTITPLQLRRRSSRVRFSDQESVGSPQPNLTTPSIGRPTSQRALRRESSIDGLRSDLALATGSVRQRSSVASRSSVVSRASVASSIASDPWAWRSNSIVSSRLSVGSSPDEESVEEAFKPQALPYPKIPPALSRLSVETSASSEWSDSPGNASPESVASPTLKQTLERSSLGSVHVPIKSLPSLDARLAGSDGSLYYAPSYISNGSSLDIDQDIEFERSNDSTSSSFSIQLPPRSYPSPYAALLPRRRSSLAAHVVSANLPSMINRGEWHDSELSLSPRSEPKMLEVQAAGRRKSSLATESITADSQQEQDLKAVEISIPSRMDSIDLLPSSVISSTDRGHKRSDSALSAIMAFPIPPDRVTETEVKYFSGPQMMAEMSSVPASVNRVEKTAVVEVDGVVVIDKEEDHVQAEAEEFIIPVEQASESGEPDEALGMMDGEILLNPPCLEAAPVHVVRTADVEIVDQYEADIEVSNAVRPPSPEVRQLLTSLPRPKRVRRSAIDPGLETEESDIDLSTPLITAALRSKILTPRSRLVNQQLTLRRPTQSRSSSSNSVNSESLKTGMGLTSGRGWSGSESEEEEWVSAVRSVSQRKAASRSPPLLNLESTPTSNRFSSASYASSSQSVSTGKSTNNRLSQLSTLSGVSTIEIDLGPLTPATSINMDDLTPQVMRRTNSTSSTASSLPGDFPWGQSSPPASPIRGLFASSPSSRKSSKDSFPFPGTSSPLRTPTRMKSPRTLPPPKNEVEGWGEPEVLMDDRDWDEDILSRSTSASGGSWKRTSSLVDTDDEDQDGSSYRSTRPNMGSRTESDQKTPKAKQGERAASPDVWAAAEEESLMEEKMPEVEVKKPVLRPRQSFLRQPTQIRIRNVTG</sequence>
<feature type="region of interest" description="Disordered" evidence="1">
    <location>
        <begin position="62"/>
        <end position="192"/>
    </location>
</feature>
<feature type="compositionally biased region" description="Polar residues" evidence="1">
    <location>
        <begin position="678"/>
        <end position="689"/>
    </location>
</feature>
<feature type="compositionally biased region" description="Pro residues" evidence="1">
    <location>
        <begin position="111"/>
        <end position="122"/>
    </location>
</feature>
<evidence type="ECO:0000256" key="1">
    <source>
        <dbReference type="SAM" id="MobiDB-lite"/>
    </source>
</evidence>
<keyword evidence="3" id="KW-1185">Reference proteome</keyword>
<feature type="compositionally biased region" description="Polar residues" evidence="1">
    <location>
        <begin position="935"/>
        <end position="948"/>
    </location>
</feature>
<reference evidence="2" key="1">
    <citation type="submission" date="2017-08" db="EMBL/GenBank/DDBJ databases">
        <authorList>
            <person name="Cuomo C."/>
            <person name="Billmyre B."/>
            <person name="Heitman J."/>
        </authorList>
    </citation>
    <scope>NUCLEOTIDE SEQUENCE</scope>
    <source>
        <strain evidence="2">CBS 12478</strain>
    </source>
</reference>
<feature type="compositionally biased region" description="Polar residues" evidence="1">
    <location>
        <begin position="133"/>
        <end position="148"/>
    </location>
</feature>
<reference evidence="2" key="2">
    <citation type="submission" date="2024-01" db="EMBL/GenBank/DDBJ databases">
        <title>Comparative genomics of Cryptococcus and Kwoniella reveals pathogenesis evolution and contrasting modes of karyotype evolution via chromosome fusion or intercentromeric recombination.</title>
        <authorList>
            <person name="Coelho M.A."/>
            <person name="David-Palma M."/>
            <person name="Shea T."/>
            <person name="Bowers K."/>
            <person name="McGinley-Smith S."/>
            <person name="Mohammad A.W."/>
            <person name="Gnirke A."/>
            <person name="Yurkov A.M."/>
            <person name="Nowrousian M."/>
            <person name="Sun S."/>
            <person name="Cuomo C.A."/>
            <person name="Heitman J."/>
        </authorList>
    </citation>
    <scope>NUCLEOTIDE SEQUENCE</scope>
    <source>
        <strain evidence="2">CBS 12478</strain>
    </source>
</reference>
<organism evidence="2 3">
    <name type="scientific">Kwoniella shandongensis</name>
    <dbReference type="NCBI Taxonomy" id="1734106"/>
    <lineage>
        <taxon>Eukaryota</taxon>
        <taxon>Fungi</taxon>
        <taxon>Dikarya</taxon>
        <taxon>Basidiomycota</taxon>
        <taxon>Agaricomycotina</taxon>
        <taxon>Tremellomycetes</taxon>
        <taxon>Tremellales</taxon>
        <taxon>Cryptococcaceae</taxon>
        <taxon>Kwoniella</taxon>
    </lineage>
</organism>
<feature type="compositionally biased region" description="Basic residues" evidence="1">
    <location>
        <begin position="37"/>
        <end position="47"/>
    </location>
</feature>
<feature type="compositionally biased region" description="Polar residues" evidence="1">
    <location>
        <begin position="163"/>
        <end position="185"/>
    </location>
</feature>
<accession>A0A5M6C3L9</accession>
<name>A0A5M6C3L9_9TREE</name>
<evidence type="ECO:0000313" key="2">
    <source>
        <dbReference type="EMBL" id="WWD20653.1"/>
    </source>
</evidence>
<dbReference type="KEGG" id="ksn:43587268"/>
<feature type="compositionally biased region" description="Basic and acidic residues" evidence="1">
    <location>
        <begin position="949"/>
        <end position="962"/>
    </location>
</feature>
<dbReference type="EMBL" id="CP144059">
    <property type="protein sequence ID" value="WWD20653.1"/>
    <property type="molecule type" value="Genomic_DNA"/>
</dbReference>
<feature type="region of interest" description="Disordered" evidence="1">
    <location>
        <begin position="282"/>
        <end position="304"/>
    </location>
</feature>
<dbReference type="RefSeq" id="XP_031862471.1">
    <property type="nucleotide sequence ID" value="XM_032003149.1"/>
</dbReference>
<proteinExistence type="predicted"/>
<feature type="compositionally biased region" description="Polar residues" evidence="1">
    <location>
        <begin position="909"/>
        <end position="926"/>
    </location>
</feature>
<feature type="compositionally biased region" description="Low complexity" evidence="1">
    <location>
        <begin position="753"/>
        <end position="773"/>
    </location>
</feature>
<feature type="compositionally biased region" description="Low complexity" evidence="1">
    <location>
        <begin position="848"/>
        <end position="863"/>
    </location>
</feature>
<dbReference type="Proteomes" id="UP000322225">
    <property type="component" value="Chromosome 9"/>
</dbReference>
<dbReference type="GeneID" id="43587268"/>
<feature type="compositionally biased region" description="Low complexity" evidence="1">
    <location>
        <begin position="816"/>
        <end position="825"/>
    </location>
</feature>
<feature type="region of interest" description="Disordered" evidence="1">
    <location>
        <begin position="814"/>
        <end position="971"/>
    </location>
</feature>
<protein>
    <submittedName>
        <fullName evidence="2">Uncharacterized protein</fullName>
    </submittedName>
</protein>
<dbReference type="OrthoDB" id="2565136at2759"/>
<evidence type="ECO:0000313" key="3">
    <source>
        <dbReference type="Proteomes" id="UP000322225"/>
    </source>
</evidence>
<gene>
    <name evidence="2" type="ORF">CI109_105129</name>
</gene>
<feature type="region of interest" description="Disordered" evidence="1">
    <location>
        <begin position="32"/>
        <end position="51"/>
    </location>
</feature>
<feature type="compositionally biased region" description="Low complexity" evidence="1">
    <location>
        <begin position="90"/>
        <end position="110"/>
    </location>
</feature>
<feature type="region of interest" description="Disordered" evidence="1">
    <location>
        <begin position="736"/>
        <end position="776"/>
    </location>
</feature>
<dbReference type="AlphaFoldDB" id="A0A5M6C3L9"/>
<feature type="compositionally biased region" description="Low complexity" evidence="1">
    <location>
        <begin position="690"/>
        <end position="702"/>
    </location>
</feature>
<feature type="region of interest" description="Disordered" evidence="1">
    <location>
        <begin position="678"/>
        <end position="719"/>
    </location>
</feature>